<evidence type="ECO:0000313" key="10">
    <source>
        <dbReference type="EMBL" id="KAJ6751824.1"/>
    </source>
</evidence>
<evidence type="ECO:0000256" key="5">
    <source>
        <dbReference type="ARBA" id="ARBA00022989"/>
    </source>
</evidence>
<sequence length="126" mass="13407">MERKGDGSGLGCSELSFGSAFTGSSPKLSDGTRFTGSPSRTGSLKDMRDSCPRVDVFVCTADPTIEPPIMVISTVLSAMAYDYPPEKLAIYLSDDAGSDLTFYALLEASIVCKTMDTILQEVQCAT</sequence>
<dbReference type="GO" id="GO:0016020">
    <property type="term" value="C:membrane"/>
    <property type="evidence" value="ECO:0007669"/>
    <property type="project" value="InterPro"/>
</dbReference>
<keyword evidence="6" id="KW-0472">Membrane</keyword>
<evidence type="ECO:0000256" key="7">
    <source>
        <dbReference type="ARBA" id="ARBA00023316"/>
    </source>
</evidence>
<dbReference type="AlphaFoldDB" id="A0A9Q0VND6"/>
<protein>
    <submittedName>
        <fullName evidence="10">Uncharacterized protein</fullName>
    </submittedName>
</protein>
<dbReference type="Proteomes" id="UP001151529">
    <property type="component" value="Chromosome 16"/>
</dbReference>
<evidence type="ECO:0000256" key="2">
    <source>
        <dbReference type="ARBA" id="ARBA00022676"/>
    </source>
</evidence>
<dbReference type="GO" id="GO:0012505">
    <property type="term" value="C:endomembrane system"/>
    <property type="evidence" value="ECO:0007669"/>
    <property type="project" value="UniProtKB-SubCell"/>
</dbReference>
<evidence type="ECO:0000256" key="3">
    <source>
        <dbReference type="ARBA" id="ARBA00022679"/>
    </source>
</evidence>
<dbReference type="InterPro" id="IPR029044">
    <property type="entry name" value="Nucleotide-diphossugar_trans"/>
</dbReference>
<proteinExistence type="predicted"/>
<dbReference type="Pfam" id="PF03552">
    <property type="entry name" value="Cellulose_synt"/>
    <property type="match status" value="1"/>
</dbReference>
<reference evidence="10" key="2">
    <citation type="journal article" date="2023" name="Int. J. Mol. Sci.">
        <title>De Novo Assembly and Annotation of 11 Diverse Shrub Willow (Salix) Genomes Reveals Novel Gene Organization in Sex-Linked Regions.</title>
        <authorList>
            <person name="Hyden B."/>
            <person name="Feng K."/>
            <person name="Yates T.B."/>
            <person name="Jawdy S."/>
            <person name="Cereghino C."/>
            <person name="Smart L.B."/>
            <person name="Muchero W."/>
        </authorList>
    </citation>
    <scope>NUCLEOTIDE SEQUENCE [LARGE SCALE GENOMIC DNA]</scope>
    <source>
        <tissue evidence="10">Shoot tip</tissue>
    </source>
</reference>
<reference evidence="10" key="1">
    <citation type="submission" date="2022-11" db="EMBL/GenBank/DDBJ databases">
        <authorList>
            <person name="Hyden B.L."/>
            <person name="Feng K."/>
            <person name="Yates T."/>
            <person name="Jawdy S."/>
            <person name="Smart L.B."/>
            <person name="Muchero W."/>
        </authorList>
    </citation>
    <scope>NUCLEOTIDE SEQUENCE</scope>
    <source>
        <tissue evidence="10">Shoot tip</tissue>
    </source>
</reference>
<dbReference type="OrthoDB" id="1732210at2759"/>
<evidence type="ECO:0000256" key="6">
    <source>
        <dbReference type="ARBA" id="ARBA00023136"/>
    </source>
</evidence>
<dbReference type="GO" id="GO:0071555">
    <property type="term" value="P:cell wall organization"/>
    <property type="evidence" value="ECO:0007669"/>
    <property type="project" value="UniProtKB-KW"/>
</dbReference>
<evidence type="ECO:0000256" key="8">
    <source>
        <dbReference type="PIRSR" id="PIRSR605150-2"/>
    </source>
</evidence>
<dbReference type="GO" id="GO:0016760">
    <property type="term" value="F:cellulose synthase (UDP-forming) activity"/>
    <property type="evidence" value="ECO:0007669"/>
    <property type="project" value="InterPro"/>
</dbReference>
<evidence type="ECO:0000256" key="1">
    <source>
        <dbReference type="ARBA" id="ARBA00004127"/>
    </source>
</evidence>
<feature type="region of interest" description="Disordered" evidence="9">
    <location>
        <begin position="17"/>
        <end position="47"/>
    </location>
</feature>
<keyword evidence="11" id="KW-1185">Reference proteome</keyword>
<feature type="binding site" evidence="8">
    <location>
        <position position="66"/>
    </location>
    <ligand>
        <name>UDP-alpha-D-glucose</name>
        <dbReference type="ChEBI" id="CHEBI:58885"/>
    </ligand>
</feature>
<accession>A0A9Q0VND6</accession>
<dbReference type="InterPro" id="IPR005150">
    <property type="entry name" value="Cellulose_synth"/>
</dbReference>
<keyword evidence="5" id="KW-1133">Transmembrane helix</keyword>
<dbReference type="EMBL" id="JAPFFL010000001">
    <property type="protein sequence ID" value="KAJ6751824.1"/>
    <property type="molecule type" value="Genomic_DNA"/>
</dbReference>
<comment type="subcellular location">
    <subcellularLocation>
        <location evidence="1">Endomembrane system</location>
        <topology evidence="1">Multi-pass membrane protein</topology>
    </subcellularLocation>
</comment>
<keyword evidence="7" id="KW-0961">Cell wall biogenesis/degradation</keyword>
<dbReference type="Gene3D" id="3.90.550.10">
    <property type="entry name" value="Spore Coat Polysaccharide Biosynthesis Protein SpsA, Chain A"/>
    <property type="match status" value="1"/>
</dbReference>
<evidence type="ECO:0000256" key="9">
    <source>
        <dbReference type="SAM" id="MobiDB-lite"/>
    </source>
</evidence>
<feature type="compositionally biased region" description="Polar residues" evidence="9">
    <location>
        <begin position="19"/>
        <end position="42"/>
    </location>
</feature>
<keyword evidence="3" id="KW-0808">Transferase</keyword>
<keyword evidence="4" id="KW-0812">Transmembrane</keyword>
<dbReference type="GO" id="GO:0030244">
    <property type="term" value="P:cellulose biosynthetic process"/>
    <property type="evidence" value="ECO:0007669"/>
    <property type="project" value="InterPro"/>
</dbReference>
<evidence type="ECO:0000313" key="11">
    <source>
        <dbReference type="Proteomes" id="UP001151529"/>
    </source>
</evidence>
<evidence type="ECO:0000256" key="4">
    <source>
        <dbReference type="ARBA" id="ARBA00022692"/>
    </source>
</evidence>
<organism evidence="10 11">
    <name type="scientific">Salix viminalis</name>
    <name type="common">Common osier</name>
    <name type="synonym">Basket willow</name>
    <dbReference type="NCBI Taxonomy" id="40686"/>
    <lineage>
        <taxon>Eukaryota</taxon>
        <taxon>Viridiplantae</taxon>
        <taxon>Streptophyta</taxon>
        <taxon>Embryophyta</taxon>
        <taxon>Tracheophyta</taxon>
        <taxon>Spermatophyta</taxon>
        <taxon>Magnoliopsida</taxon>
        <taxon>eudicotyledons</taxon>
        <taxon>Gunneridae</taxon>
        <taxon>Pentapetalae</taxon>
        <taxon>rosids</taxon>
        <taxon>fabids</taxon>
        <taxon>Malpighiales</taxon>
        <taxon>Salicaceae</taxon>
        <taxon>Saliceae</taxon>
        <taxon>Salix</taxon>
    </lineage>
</organism>
<comment type="caution">
    <text evidence="10">The sequence shown here is derived from an EMBL/GenBank/DDBJ whole genome shotgun (WGS) entry which is preliminary data.</text>
</comment>
<dbReference type="PANTHER" id="PTHR13301">
    <property type="entry name" value="X-BOX TRANSCRIPTION FACTOR-RELATED"/>
    <property type="match status" value="1"/>
</dbReference>
<gene>
    <name evidence="10" type="ORF">OIU85_002259</name>
</gene>
<keyword evidence="2" id="KW-0328">Glycosyltransferase</keyword>
<feature type="binding site" evidence="8">
    <location>
        <position position="95"/>
    </location>
    <ligand>
        <name>UDP-alpha-D-glucose</name>
        <dbReference type="ChEBI" id="CHEBI:58885"/>
    </ligand>
</feature>
<name>A0A9Q0VND6_SALVM</name>